<feature type="domain" description="Glycosyl hydrolase family 95 N-terminal" evidence="1">
    <location>
        <begin position="5"/>
        <end position="244"/>
    </location>
</feature>
<dbReference type="Gene3D" id="2.60.40.1180">
    <property type="entry name" value="Golgi alpha-mannosidase II"/>
    <property type="match status" value="1"/>
</dbReference>
<dbReference type="Pfam" id="PF14498">
    <property type="entry name" value="Glyco_hyd_65N_2"/>
    <property type="match status" value="1"/>
</dbReference>
<dbReference type="InterPro" id="IPR013780">
    <property type="entry name" value="Glyco_hydro_b"/>
</dbReference>
<dbReference type="Gene3D" id="2.70.98.50">
    <property type="entry name" value="putative glycoside hydrolase family protein from bacillus halodurans"/>
    <property type="match status" value="1"/>
</dbReference>
<reference evidence="4 5" key="1">
    <citation type="submission" date="2016-07" db="EMBL/GenBank/DDBJ databases">
        <title>Characterization of isolates of Eisenbergiella tayi derived from blood cultures, using whole genome sequencing.</title>
        <authorList>
            <person name="Burdz T."/>
            <person name="Wiebe D."/>
            <person name="Huynh C."/>
            <person name="Bernard K."/>
        </authorList>
    </citation>
    <scope>NUCLEOTIDE SEQUENCE [LARGE SCALE GENOMIC DNA]</scope>
    <source>
        <strain evidence="4 5">NML 110608</strain>
    </source>
</reference>
<dbReference type="EMBL" id="MCGH01000001">
    <property type="protein sequence ID" value="ODM09095.1"/>
    <property type="molecule type" value="Genomic_DNA"/>
</dbReference>
<evidence type="ECO:0000313" key="5">
    <source>
        <dbReference type="Proteomes" id="UP000094067"/>
    </source>
</evidence>
<evidence type="ECO:0000313" key="4">
    <source>
        <dbReference type="EMBL" id="ODM09095.1"/>
    </source>
</evidence>
<dbReference type="SUPFAM" id="SSF48208">
    <property type="entry name" value="Six-hairpin glycosidases"/>
    <property type="match status" value="1"/>
</dbReference>
<organism evidence="4 5">
    <name type="scientific">Eisenbergiella tayi</name>
    <dbReference type="NCBI Taxonomy" id="1432052"/>
    <lineage>
        <taxon>Bacteria</taxon>
        <taxon>Bacillati</taxon>
        <taxon>Bacillota</taxon>
        <taxon>Clostridia</taxon>
        <taxon>Lachnospirales</taxon>
        <taxon>Lachnospiraceae</taxon>
        <taxon>Eisenbergiella</taxon>
    </lineage>
</organism>
<dbReference type="InterPro" id="IPR027414">
    <property type="entry name" value="GH95_N_dom"/>
</dbReference>
<dbReference type="InterPro" id="IPR054363">
    <property type="entry name" value="GH95_cat"/>
</dbReference>
<accession>A0A1E3AJY6</accession>
<dbReference type="PIRSF" id="PIRSF007663">
    <property type="entry name" value="UCP007663"/>
    <property type="match status" value="1"/>
</dbReference>
<dbReference type="InterPro" id="IPR012341">
    <property type="entry name" value="6hp_glycosidase-like_sf"/>
</dbReference>
<dbReference type="InterPro" id="IPR016518">
    <property type="entry name" value="Alpha-L-fucosidase"/>
</dbReference>
<name>A0A1E3AJY6_9FIRM</name>
<dbReference type="GO" id="GO:0004560">
    <property type="term" value="F:alpha-L-fucosidase activity"/>
    <property type="evidence" value="ECO:0007669"/>
    <property type="project" value="InterPro"/>
</dbReference>
<dbReference type="Pfam" id="PF21307">
    <property type="entry name" value="Glyco_hydro_95_C"/>
    <property type="match status" value="1"/>
</dbReference>
<dbReference type="Proteomes" id="UP000094067">
    <property type="component" value="Unassembled WGS sequence"/>
</dbReference>
<comment type="caution">
    <text evidence="4">The sequence shown here is derived from an EMBL/GenBank/DDBJ whole genome shotgun (WGS) entry which is preliminary data.</text>
</comment>
<dbReference type="InterPro" id="IPR049053">
    <property type="entry name" value="AFCA-like_C"/>
</dbReference>
<dbReference type="InterPro" id="IPR008928">
    <property type="entry name" value="6-hairpin_glycosidase_sf"/>
</dbReference>
<feature type="domain" description="Alpha fucosidase A-like C-terminal" evidence="2">
    <location>
        <begin position="694"/>
        <end position="754"/>
    </location>
</feature>
<evidence type="ECO:0000259" key="3">
    <source>
        <dbReference type="Pfam" id="PF22124"/>
    </source>
</evidence>
<evidence type="ECO:0000259" key="2">
    <source>
        <dbReference type="Pfam" id="PF21307"/>
    </source>
</evidence>
<dbReference type="RefSeq" id="WP_069151269.1">
    <property type="nucleotide sequence ID" value="NZ_MCGH01000001.1"/>
</dbReference>
<dbReference type="Gene3D" id="1.50.10.10">
    <property type="match status" value="1"/>
</dbReference>
<evidence type="ECO:0000259" key="1">
    <source>
        <dbReference type="Pfam" id="PF14498"/>
    </source>
</evidence>
<dbReference type="AlphaFoldDB" id="A0A1E3AJY6"/>
<feature type="domain" description="Glycosyl hydrolase family 95 catalytic" evidence="3">
    <location>
        <begin position="267"/>
        <end position="692"/>
    </location>
</feature>
<dbReference type="GO" id="GO:0005975">
    <property type="term" value="P:carbohydrate metabolic process"/>
    <property type="evidence" value="ECO:0007669"/>
    <property type="project" value="InterPro"/>
</dbReference>
<dbReference type="PANTHER" id="PTHR31084">
    <property type="entry name" value="ALPHA-L-FUCOSIDASE 2"/>
    <property type="match status" value="1"/>
</dbReference>
<proteinExistence type="predicted"/>
<dbReference type="Pfam" id="PF22124">
    <property type="entry name" value="Glyco_hydro_95_cat"/>
    <property type="match status" value="1"/>
</dbReference>
<gene>
    <name evidence="4" type="ORF">BEI61_00724</name>
</gene>
<dbReference type="PANTHER" id="PTHR31084:SF0">
    <property type="entry name" value="ALPHA-L-FUCOSIDASE 2"/>
    <property type="match status" value="1"/>
</dbReference>
<protein>
    <submittedName>
        <fullName evidence="4">Uncharacterized protein</fullName>
    </submittedName>
</protein>
<dbReference type="PATRIC" id="fig|1432052.4.peg.821"/>
<sequence length="779" mass="87795">MQDIIWSAKEADRWQEAYLLGNGRMGAAVYGGVFEETVDLSEITFFSGSPSSENNQKGAALAFQEMRSLLQEGKEEAAMERASDFIGIRENYGTNLPVGRLKIALENSGEKPDGYVRRLDLKTGLFSMEYRQEGSTVARNAFVSWPDQVFCYEIKTGKPESLSGRIWVDGGENPFSACTEEGEYRFQVQAREKLHSDGSCGVDLSGTVKVWCEDGRISFPNGMIAFTGCSKLLIGLWMETDYEEKAGLTAGKEKKAGCKKLNLQEEYDRICSRHREDVKSRMERVSLCLGTKEEQEAASAVPTDERVLASRQGKEDPLLFALAFQFGRYLLQCSSREDSPLPAHLQGVWNDNVACRIGWTCDMHLDINTQMNYWLSGPGNLPECRRPLFAWMEKLLIPSGRISARESYGRKGWSADLVSNAWGFSAPYWSRTISPCPTGGIWQASDYMEYYRYTRDEAFAREHAYPVIREAVEFFTGYVFEGEDGRYLSGPSISPENAYIKEGEKRFFSNGCTYEILMIRELLEEFLELASFLPDLAQKDRTLVMQAEKILPRLLPYRILPDGTLAEWAHSHPAADSQHRHTSHLLGVFPYAQITPEGTPELAEAAWKSMESRMCPEDNWEDTGWARSLLLLYSARLRRKEAASHHLRSMQKELTHPNLLVMHPPTRGAGSFMEVYELDGNTGLSMGIAEMLLQSHSGELRLLPCLPEEWDCGSVDGLLARGNVRVGIRWQEGRLEEARFTAARQTLVSLEYKGMHRPLSLEAGVTETVTGEFFMPVGT</sequence>